<keyword evidence="1" id="KW-1133">Transmembrane helix</keyword>
<evidence type="ECO:0000313" key="2">
    <source>
        <dbReference type="EMBL" id="SEA19418.1"/>
    </source>
</evidence>
<dbReference type="EMBL" id="FNRD01000002">
    <property type="protein sequence ID" value="SEA19418.1"/>
    <property type="molecule type" value="Genomic_DNA"/>
</dbReference>
<dbReference type="Proteomes" id="UP000198951">
    <property type="component" value="Unassembled WGS sequence"/>
</dbReference>
<dbReference type="InterPro" id="IPR052928">
    <property type="entry name" value="Desiccation-related_membrane"/>
</dbReference>
<dbReference type="InterPro" id="IPR024623">
    <property type="entry name" value="YtxH"/>
</dbReference>
<sequence>MSKNTGNTILAILTGAAIGAGVGILFAPDKGSKTRVKIKDSYKDAQKDLQKKYEELSEEVKTKFTSTKFDFEGSYDDLLSSMSHKTEDVISFLESKLAELKEKNSKLQK</sequence>
<dbReference type="STRING" id="150146.SAMN05443667_102283"/>
<dbReference type="AlphaFoldDB" id="A0A1H3Z795"/>
<keyword evidence="1" id="KW-0472">Membrane</keyword>
<dbReference type="Pfam" id="PF12732">
    <property type="entry name" value="YtxH"/>
    <property type="match status" value="1"/>
</dbReference>
<dbReference type="OrthoDB" id="598035at2"/>
<dbReference type="SUPFAM" id="SSF58113">
    <property type="entry name" value="Apolipoprotein A-I"/>
    <property type="match status" value="1"/>
</dbReference>
<keyword evidence="1" id="KW-0812">Transmembrane</keyword>
<dbReference type="RefSeq" id="WP_091085572.1">
    <property type="nucleotide sequence ID" value="NZ_FNRD01000002.1"/>
</dbReference>
<reference evidence="3" key="1">
    <citation type="submission" date="2016-10" db="EMBL/GenBank/DDBJ databases">
        <authorList>
            <person name="Varghese N."/>
            <person name="Submissions S."/>
        </authorList>
    </citation>
    <scope>NUCLEOTIDE SEQUENCE [LARGE SCALE GENOMIC DNA]</scope>
    <source>
        <strain evidence="3">DSM 22376</strain>
    </source>
</reference>
<evidence type="ECO:0000313" key="3">
    <source>
        <dbReference type="Proteomes" id="UP000198951"/>
    </source>
</evidence>
<protein>
    <submittedName>
        <fullName evidence="2">Gas vesicle protein</fullName>
    </submittedName>
</protein>
<gene>
    <name evidence="2" type="ORF">SAMN05443667_102283</name>
</gene>
<keyword evidence="3" id="KW-1185">Reference proteome</keyword>
<dbReference type="PANTHER" id="PTHR35792">
    <property type="entry name" value="GENERAL STRESS PROTEIN"/>
    <property type="match status" value="1"/>
</dbReference>
<name>A0A1H3Z795_9FLAO</name>
<evidence type="ECO:0000256" key="1">
    <source>
        <dbReference type="SAM" id="Phobius"/>
    </source>
</evidence>
<accession>A0A1H3Z795</accession>
<proteinExistence type="predicted"/>
<feature type="transmembrane region" description="Helical" evidence="1">
    <location>
        <begin position="6"/>
        <end position="27"/>
    </location>
</feature>
<dbReference type="PANTHER" id="PTHR35792:SF2">
    <property type="entry name" value="GENERAL STRESS PROTEIN"/>
    <property type="match status" value="1"/>
</dbReference>
<organism evidence="2 3">
    <name type="scientific">Flavobacterium gillisiae</name>
    <dbReference type="NCBI Taxonomy" id="150146"/>
    <lineage>
        <taxon>Bacteria</taxon>
        <taxon>Pseudomonadati</taxon>
        <taxon>Bacteroidota</taxon>
        <taxon>Flavobacteriia</taxon>
        <taxon>Flavobacteriales</taxon>
        <taxon>Flavobacteriaceae</taxon>
        <taxon>Flavobacterium</taxon>
    </lineage>
</organism>